<comment type="caution">
    <text evidence="1">The sequence shown here is derived from an EMBL/GenBank/DDBJ whole genome shotgun (WGS) entry which is preliminary data.</text>
</comment>
<sequence length="536" mass="59733">MSETLRHPAPSTIDNSGLTLRERWRWGRLTVSGRLLGAVLRIVQAHPALWRRLARGYRPALDRFAEANARAVCALAALEVPAYRELLKAGRAGAHRSGARRRLRDFPETDKENYVAVHDAASRCWGGRLPDRGVVVDESAGSSGRPFNWPRSERELRAVHRDIAGYTSLVFPMRRPFVINAYSMGAWATGTTTGNAMARIAVVKNTGPDLDKIVDTLHEFGPDFDYLVTAYPPFLKHLRDRLDTDGFPWARYRISATCGGEGMTEALRGYLEERFRRVRSAYGASDLTIGMGAETRFTVWLRQRLQTDPALRVAVLGEDEQRLPMVFQYNPLATYLETNRRRELLCTMTSRDVLQPRLRYNVGDEALLLSYPRILELVRTDPARWAACQAALATERMTLPVLLLFGRRDSTVSYLGANLYPQDVEYGLYTGNPYAGEIGRFCLALVEGPDLETRPVVHIELRRALSEPARDELGAACRTGVLRHLAEVSRDFAQSLTEDPSAAELRVELHDPGAGPFAGARAGAGAGKIKNVYLVG</sequence>
<organism evidence="1 2">
    <name type="scientific">Plantactinospora alkalitolerans</name>
    <dbReference type="NCBI Taxonomy" id="2789879"/>
    <lineage>
        <taxon>Bacteria</taxon>
        <taxon>Bacillati</taxon>
        <taxon>Actinomycetota</taxon>
        <taxon>Actinomycetes</taxon>
        <taxon>Micromonosporales</taxon>
        <taxon>Micromonosporaceae</taxon>
        <taxon>Plantactinospora</taxon>
    </lineage>
</organism>
<dbReference type="InterPro" id="IPR042099">
    <property type="entry name" value="ANL_N_sf"/>
</dbReference>
<name>A0ABS0GYE3_9ACTN</name>
<dbReference type="PANTHER" id="PTHR43845">
    <property type="entry name" value="BLR5969 PROTEIN"/>
    <property type="match status" value="1"/>
</dbReference>
<dbReference type="SUPFAM" id="SSF56801">
    <property type="entry name" value="Acetyl-CoA synthetase-like"/>
    <property type="match status" value="1"/>
</dbReference>
<dbReference type="Gene3D" id="3.40.50.12780">
    <property type="entry name" value="N-terminal domain of ligase-like"/>
    <property type="match status" value="1"/>
</dbReference>
<dbReference type="RefSeq" id="WP_196202797.1">
    <property type="nucleotide sequence ID" value="NZ_JADPUN010000185.1"/>
</dbReference>
<dbReference type="PANTHER" id="PTHR43845:SF1">
    <property type="entry name" value="BLR5969 PROTEIN"/>
    <property type="match status" value="1"/>
</dbReference>
<dbReference type="GO" id="GO:0016874">
    <property type="term" value="F:ligase activity"/>
    <property type="evidence" value="ECO:0007669"/>
    <property type="project" value="UniProtKB-KW"/>
</dbReference>
<accession>A0ABS0GYE3</accession>
<dbReference type="Proteomes" id="UP000638560">
    <property type="component" value="Unassembled WGS sequence"/>
</dbReference>
<dbReference type="EMBL" id="JADPUN010000185">
    <property type="protein sequence ID" value="MBF9131238.1"/>
    <property type="molecule type" value="Genomic_DNA"/>
</dbReference>
<evidence type="ECO:0000313" key="1">
    <source>
        <dbReference type="EMBL" id="MBF9131238.1"/>
    </source>
</evidence>
<protein>
    <submittedName>
        <fullName evidence="1">Phenylacetate--CoA ligase family protein</fullName>
    </submittedName>
</protein>
<keyword evidence="2" id="KW-1185">Reference proteome</keyword>
<evidence type="ECO:0000313" key="2">
    <source>
        <dbReference type="Proteomes" id="UP000638560"/>
    </source>
</evidence>
<proteinExistence type="predicted"/>
<gene>
    <name evidence="1" type="ORF">I0C86_20060</name>
</gene>
<keyword evidence="1" id="KW-0436">Ligase</keyword>
<reference evidence="1 2" key="1">
    <citation type="submission" date="2020-11" db="EMBL/GenBank/DDBJ databases">
        <title>A novel isolate from a Black sea contaminated sediment with potential to produce alkanes: Plantactinospora alkalitolerans sp. nov.</title>
        <authorList>
            <person name="Carro L."/>
            <person name="Veyisoglu A."/>
            <person name="Guven K."/>
            <person name="Schumann P."/>
            <person name="Klenk H.-P."/>
            <person name="Sahin N."/>
        </authorList>
    </citation>
    <scope>NUCLEOTIDE SEQUENCE [LARGE SCALE GENOMIC DNA]</scope>
    <source>
        <strain evidence="1 2">S1510</strain>
    </source>
</reference>